<protein>
    <submittedName>
        <fullName evidence="2">Uncharacterized protein</fullName>
    </submittedName>
</protein>
<sequence>MNKNIKYITEEQAKSIIRNWQDGNSEPGRYIATCKDNYALNKYIAIDNSTNECWEEEFRTLKGCKKYLLEGLEYEEVLTWEAKEFRKREITLYIIYYLVMFIFVLSLMFLIKKL</sequence>
<feature type="transmembrane region" description="Helical" evidence="1">
    <location>
        <begin position="90"/>
        <end position="111"/>
    </location>
</feature>
<reference evidence="2 3" key="1">
    <citation type="journal article" date="2016" name="PLoS ONE">
        <title>Plasmid Characterization and Chromosome Analysis of Two netF+ Clostridium perfringens Isolates Associated with Foal and Canine Necrotizing Enteritis.</title>
        <authorList>
            <person name="Mehdizadeh Gohari I."/>
            <person name="Kropinski A.M."/>
            <person name="Weese S.J."/>
            <person name="Parreira V.R."/>
            <person name="Whitehead A.E."/>
            <person name="Boerlin P."/>
            <person name="Prescott J.F."/>
        </authorList>
    </citation>
    <scope>NUCLEOTIDE SEQUENCE [LARGE SCALE GENOMIC DNA]</scope>
    <source>
        <strain evidence="2 3">JP838</strain>
    </source>
</reference>
<dbReference type="PATRIC" id="fig|1502.177.peg.1341"/>
<dbReference type="AlphaFoldDB" id="A0A127EHJ6"/>
<keyword evidence="1" id="KW-0472">Membrane</keyword>
<keyword evidence="1" id="KW-0812">Transmembrane</keyword>
<name>A0A127EHJ6_CLOPF</name>
<evidence type="ECO:0000313" key="2">
    <source>
        <dbReference type="EMBL" id="AMN35436.1"/>
    </source>
</evidence>
<dbReference type="Proteomes" id="UP000070260">
    <property type="component" value="Chromosome"/>
</dbReference>
<proteinExistence type="predicted"/>
<organism evidence="2 3">
    <name type="scientific">Clostridium perfringens</name>
    <dbReference type="NCBI Taxonomy" id="1502"/>
    <lineage>
        <taxon>Bacteria</taxon>
        <taxon>Bacillati</taxon>
        <taxon>Bacillota</taxon>
        <taxon>Clostridia</taxon>
        <taxon>Eubacteriales</taxon>
        <taxon>Clostridiaceae</taxon>
        <taxon>Clostridium</taxon>
    </lineage>
</organism>
<dbReference type="RefSeq" id="WP_061427526.1">
    <property type="nucleotide sequence ID" value="NZ_CATNZO010000001.1"/>
</dbReference>
<dbReference type="OrthoDB" id="1866253at2"/>
<accession>A0A127EHJ6</accession>
<evidence type="ECO:0000313" key="3">
    <source>
        <dbReference type="Proteomes" id="UP000070260"/>
    </source>
</evidence>
<gene>
    <name evidence="2" type="ORF">JFP838_06600</name>
</gene>
<dbReference type="EMBL" id="CP010994">
    <property type="protein sequence ID" value="AMN35436.1"/>
    <property type="molecule type" value="Genomic_DNA"/>
</dbReference>
<evidence type="ECO:0000256" key="1">
    <source>
        <dbReference type="SAM" id="Phobius"/>
    </source>
</evidence>
<keyword evidence="1" id="KW-1133">Transmembrane helix</keyword>